<proteinExistence type="predicted"/>
<protein>
    <recommendedName>
        <fullName evidence="3">Protein FAM135B-like</fullName>
    </recommendedName>
</protein>
<dbReference type="PANTHER" id="PTHR12482">
    <property type="entry name" value="LIPASE ROG1-RELATED-RELATED"/>
    <property type="match status" value="1"/>
</dbReference>
<accession>A0A8K0H874</accession>
<dbReference type="EMBL" id="VOIH02000005">
    <property type="protein sequence ID" value="KAF3447429.1"/>
    <property type="molecule type" value="Genomic_DNA"/>
</dbReference>
<keyword evidence="2" id="KW-1185">Reference proteome</keyword>
<dbReference type="AlphaFoldDB" id="A0A8K0H874"/>
<dbReference type="Proteomes" id="UP000796880">
    <property type="component" value="Unassembled WGS sequence"/>
</dbReference>
<evidence type="ECO:0008006" key="3">
    <source>
        <dbReference type="Google" id="ProtNLM"/>
    </source>
</evidence>
<evidence type="ECO:0000313" key="1">
    <source>
        <dbReference type="EMBL" id="KAF3447429.1"/>
    </source>
</evidence>
<dbReference type="OrthoDB" id="273452at2759"/>
<dbReference type="PANTHER" id="PTHR12482:SF5">
    <property type="entry name" value="DUF676 DOMAIN-CONTAINING PROTEIN"/>
    <property type="match status" value="1"/>
</dbReference>
<sequence>MFRRLGWFVGLNYRTSSPRRLPDANPRLAKVKPVAMLDTVQEIAIYIHRFHNLDLFQQGWYQIKITMRWEDADHTSVGSPARVVQYEASDLGSDDIYGVWRIDDTDNSFSTQPFRIKYARQDLFYRSCYLSIYLLLNMSIRGHVKLRLAKSTTNGSPTSAVILKFELMYAPILENGSDLQDSLNASPAAVHEFRIPPKALLGLHSYCPVHFDAFHTVLVDVTVHITLLKAGAYTVGTKLLSDSYSAEVGGGEFFHGSNQGNGYEMVVGGLRLISKAIISHSFADFTYFYGIVWKHGINLSSPFRGPGLQATLLSRAELPDGSVWPLNNACSRAGRIRKTASGQVASADKEGVMIIKSLLAARDILLEELQILSKAVDKTVDLTDFISKMDDVKLFDSALQTNLGPADGEVSRQGKPQNGLEKANGMLDIQTDESLLSLPSGALLNTFHLLGNQVLYLWNTFLQFHRSNKTKILEYLCDVWAKDRRAEWSIWMVYSKVEMPHHVLNSGGDDSFHNGGHKRVSTMWKLTDDPAHSAAMRAELHRSIAQMRINNRSIQDMHIFGDPSHIPIVIVERVMNAPGVLLAKILT</sequence>
<reference evidence="1" key="1">
    <citation type="submission" date="2020-03" db="EMBL/GenBank/DDBJ databases">
        <title>A high-quality chromosome-level genome assembly of a woody plant with both climbing and erect habits, Rhamnella rubrinervis.</title>
        <authorList>
            <person name="Lu Z."/>
            <person name="Yang Y."/>
            <person name="Zhu X."/>
            <person name="Sun Y."/>
        </authorList>
    </citation>
    <scope>NUCLEOTIDE SEQUENCE</scope>
    <source>
        <strain evidence="1">BYM</strain>
        <tissue evidence="1">Leaf</tissue>
    </source>
</reference>
<dbReference type="Pfam" id="PF12394">
    <property type="entry name" value="DUF3657"/>
    <property type="match status" value="1"/>
</dbReference>
<organism evidence="1 2">
    <name type="scientific">Rhamnella rubrinervis</name>
    <dbReference type="NCBI Taxonomy" id="2594499"/>
    <lineage>
        <taxon>Eukaryota</taxon>
        <taxon>Viridiplantae</taxon>
        <taxon>Streptophyta</taxon>
        <taxon>Embryophyta</taxon>
        <taxon>Tracheophyta</taxon>
        <taxon>Spermatophyta</taxon>
        <taxon>Magnoliopsida</taxon>
        <taxon>eudicotyledons</taxon>
        <taxon>Gunneridae</taxon>
        <taxon>Pentapetalae</taxon>
        <taxon>rosids</taxon>
        <taxon>fabids</taxon>
        <taxon>Rosales</taxon>
        <taxon>Rhamnaceae</taxon>
        <taxon>rhamnoid group</taxon>
        <taxon>Rhamneae</taxon>
        <taxon>Rhamnella</taxon>
    </lineage>
</organism>
<dbReference type="InterPro" id="IPR044294">
    <property type="entry name" value="Lipase-like"/>
</dbReference>
<gene>
    <name evidence="1" type="ORF">FNV43_RR12615</name>
</gene>
<evidence type="ECO:0000313" key="2">
    <source>
        <dbReference type="Proteomes" id="UP000796880"/>
    </source>
</evidence>
<name>A0A8K0H874_9ROSA</name>
<comment type="caution">
    <text evidence="1">The sequence shown here is derived from an EMBL/GenBank/DDBJ whole genome shotgun (WGS) entry which is preliminary data.</text>
</comment>
<dbReference type="InterPro" id="IPR022122">
    <property type="entry name" value="DUF3657"/>
</dbReference>